<feature type="compositionally biased region" description="Pro residues" evidence="13">
    <location>
        <begin position="1"/>
        <end position="11"/>
    </location>
</feature>
<dbReference type="GeneID" id="17351910"/>
<accession>E1ZNQ8</accession>
<evidence type="ECO:0000313" key="15">
    <source>
        <dbReference type="EMBL" id="EFN52360.1"/>
    </source>
</evidence>
<evidence type="ECO:0000256" key="1">
    <source>
        <dbReference type="ARBA" id="ARBA00004141"/>
    </source>
</evidence>
<comment type="subcellular location">
    <subcellularLocation>
        <location evidence="1">Membrane</location>
        <topology evidence="1">Multi-pass membrane protein</topology>
    </subcellularLocation>
</comment>
<feature type="transmembrane region" description="Helical" evidence="14">
    <location>
        <begin position="271"/>
        <end position="298"/>
    </location>
</feature>
<keyword evidence="9 14" id="KW-0472">Membrane</keyword>
<evidence type="ECO:0000256" key="3">
    <source>
        <dbReference type="ARBA" id="ARBA00019082"/>
    </source>
</evidence>
<proteinExistence type="inferred from homology"/>
<dbReference type="InParanoid" id="E1ZNQ8"/>
<protein>
    <recommendedName>
        <fullName evidence="3">Glycerophosphocholine acyltransferase 1</fullName>
    </recommendedName>
</protein>
<dbReference type="Proteomes" id="UP000008141">
    <property type="component" value="Unassembled WGS sequence"/>
</dbReference>
<dbReference type="AlphaFoldDB" id="E1ZNQ8"/>
<sequence>MAEDPPTPPAAAPAGPRRALSRAPTFREQFDSMKEEMQKRLEPMLEAAGTAAEGMSLLLDPATQMQLLDEALAEQPHAAPDISTASGKAAEAAREAREEVAAEARLQKMGGSLIDPHKIMLKDKLAFVFGVVNVVLTSFWVGRWPSTYYWFWMAKDVVLFTLRYMVYKKKGMHYMMLEYCYAANLAAFYYLIFAPHNAFLRKFCFAVMTGPLMWSIVAMRNSLVFHDGDKITTLMMHASPAISAWCMRWHPQASWTAGMTPAELAAFNSASWVQMAIVPAALNVVWVAIYYLLIFVIVNKRIQERGYQNMFTAMVMRPTARKSPLAKLVLSVPQAIQPLAYLGLHTFASWISLVPTKIWFDSYWAHTAILCGILLWATWNGANFYFRVFAKKLMQDQVEKQQAAEAKKAS</sequence>
<keyword evidence="6 14" id="KW-0812">Transmembrane</keyword>
<dbReference type="GO" id="GO:0016746">
    <property type="term" value="F:acyltransferase activity"/>
    <property type="evidence" value="ECO:0007669"/>
    <property type="project" value="UniProtKB-KW"/>
</dbReference>
<dbReference type="GO" id="GO:0016020">
    <property type="term" value="C:membrane"/>
    <property type="evidence" value="ECO:0007669"/>
    <property type="project" value="UniProtKB-SubCell"/>
</dbReference>
<evidence type="ECO:0000256" key="14">
    <source>
        <dbReference type="SAM" id="Phobius"/>
    </source>
</evidence>
<dbReference type="eggNOG" id="KOG2895">
    <property type="taxonomic scope" value="Eukaryota"/>
</dbReference>
<evidence type="ECO:0000256" key="8">
    <source>
        <dbReference type="ARBA" id="ARBA00023098"/>
    </source>
</evidence>
<feature type="transmembrane region" description="Helical" evidence="14">
    <location>
        <begin position="325"/>
        <end position="351"/>
    </location>
</feature>
<reference evidence="15 16" key="1">
    <citation type="journal article" date="2010" name="Plant Cell">
        <title>The Chlorella variabilis NC64A genome reveals adaptation to photosymbiosis, coevolution with viruses, and cryptic sex.</title>
        <authorList>
            <person name="Blanc G."/>
            <person name="Duncan G."/>
            <person name="Agarkova I."/>
            <person name="Borodovsky M."/>
            <person name="Gurnon J."/>
            <person name="Kuo A."/>
            <person name="Lindquist E."/>
            <person name="Lucas S."/>
            <person name="Pangilinan J."/>
            <person name="Polle J."/>
            <person name="Salamov A."/>
            <person name="Terry A."/>
            <person name="Yamada T."/>
            <person name="Dunigan D.D."/>
            <person name="Grigoriev I.V."/>
            <person name="Claverie J.M."/>
            <person name="Van Etten J.L."/>
        </authorList>
    </citation>
    <scope>NUCLEOTIDE SEQUENCE [LARGE SCALE GENOMIC DNA]</scope>
    <source>
        <strain evidence="15 16">NC64A</strain>
    </source>
</reference>
<dbReference type="InterPro" id="IPR021261">
    <property type="entry name" value="GPCAT"/>
</dbReference>
<evidence type="ECO:0000256" key="11">
    <source>
        <dbReference type="ARBA" id="ARBA00023264"/>
    </source>
</evidence>
<keyword evidence="5" id="KW-0808">Transferase</keyword>
<evidence type="ECO:0000256" key="4">
    <source>
        <dbReference type="ARBA" id="ARBA00022516"/>
    </source>
</evidence>
<keyword evidence="11" id="KW-1208">Phospholipid metabolism</keyword>
<feature type="region of interest" description="Disordered" evidence="13">
    <location>
        <begin position="1"/>
        <end position="25"/>
    </location>
</feature>
<feature type="transmembrane region" description="Helical" evidence="14">
    <location>
        <begin position="363"/>
        <end position="386"/>
    </location>
</feature>
<dbReference type="KEGG" id="cvr:CHLNCDRAFT_138776"/>
<dbReference type="Pfam" id="PF10998">
    <property type="entry name" value="DUF2838"/>
    <property type="match status" value="1"/>
</dbReference>
<evidence type="ECO:0000256" key="5">
    <source>
        <dbReference type="ARBA" id="ARBA00022679"/>
    </source>
</evidence>
<evidence type="ECO:0000256" key="12">
    <source>
        <dbReference type="ARBA" id="ARBA00023315"/>
    </source>
</evidence>
<evidence type="ECO:0000256" key="2">
    <source>
        <dbReference type="ARBA" id="ARBA00006675"/>
    </source>
</evidence>
<evidence type="ECO:0000256" key="9">
    <source>
        <dbReference type="ARBA" id="ARBA00023136"/>
    </source>
</evidence>
<keyword evidence="10" id="KW-0594">Phospholipid biosynthesis</keyword>
<evidence type="ECO:0000256" key="13">
    <source>
        <dbReference type="SAM" id="MobiDB-lite"/>
    </source>
</evidence>
<dbReference type="PANTHER" id="PTHR31201">
    <property type="entry name" value="OS01G0585100 PROTEIN"/>
    <property type="match status" value="1"/>
</dbReference>
<keyword evidence="16" id="KW-1185">Reference proteome</keyword>
<dbReference type="GO" id="GO:0006656">
    <property type="term" value="P:phosphatidylcholine biosynthetic process"/>
    <property type="evidence" value="ECO:0007669"/>
    <property type="project" value="TreeGrafter"/>
</dbReference>
<keyword evidence="8" id="KW-0443">Lipid metabolism</keyword>
<evidence type="ECO:0000256" key="6">
    <source>
        <dbReference type="ARBA" id="ARBA00022692"/>
    </source>
</evidence>
<keyword evidence="12" id="KW-0012">Acyltransferase</keyword>
<feature type="compositionally biased region" description="Low complexity" evidence="13">
    <location>
        <begin position="12"/>
        <end position="24"/>
    </location>
</feature>
<dbReference type="OrthoDB" id="406287at2759"/>
<gene>
    <name evidence="15" type="ORF">CHLNCDRAFT_138776</name>
</gene>
<organism evidence="16">
    <name type="scientific">Chlorella variabilis</name>
    <name type="common">Green alga</name>
    <dbReference type="NCBI Taxonomy" id="554065"/>
    <lineage>
        <taxon>Eukaryota</taxon>
        <taxon>Viridiplantae</taxon>
        <taxon>Chlorophyta</taxon>
        <taxon>core chlorophytes</taxon>
        <taxon>Trebouxiophyceae</taxon>
        <taxon>Chlorellales</taxon>
        <taxon>Chlorellaceae</taxon>
        <taxon>Chlorella clade</taxon>
        <taxon>Chlorella</taxon>
    </lineage>
</organism>
<feature type="transmembrane region" description="Helical" evidence="14">
    <location>
        <begin position="174"/>
        <end position="193"/>
    </location>
</feature>
<dbReference type="PANTHER" id="PTHR31201:SF1">
    <property type="entry name" value="GLYCEROPHOSPHOCHOLINE ACYLTRANSFERASE 1"/>
    <property type="match status" value="1"/>
</dbReference>
<keyword evidence="7 14" id="KW-1133">Transmembrane helix</keyword>
<keyword evidence="4" id="KW-0444">Lipid biosynthesis</keyword>
<feature type="transmembrane region" description="Helical" evidence="14">
    <location>
        <begin position="125"/>
        <end position="142"/>
    </location>
</feature>
<evidence type="ECO:0000313" key="16">
    <source>
        <dbReference type="Proteomes" id="UP000008141"/>
    </source>
</evidence>
<evidence type="ECO:0000256" key="7">
    <source>
        <dbReference type="ARBA" id="ARBA00022989"/>
    </source>
</evidence>
<comment type="similarity">
    <text evidence="2">Belongs to the GPC1 family.</text>
</comment>
<dbReference type="EMBL" id="GL433856">
    <property type="protein sequence ID" value="EFN52360.1"/>
    <property type="molecule type" value="Genomic_DNA"/>
</dbReference>
<dbReference type="OMA" id="PAISAWC"/>
<name>E1ZNQ8_CHLVA</name>
<dbReference type="RefSeq" id="XP_005844462.1">
    <property type="nucleotide sequence ID" value="XM_005844400.1"/>
</dbReference>
<feature type="transmembrane region" description="Helical" evidence="14">
    <location>
        <begin position="199"/>
        <end position="219"/>
    </location>
</feature>
<evidence type="ECO:0000256" key="10">
    <source>
        <dbReference type="ARBA" id="ARBA00023209"/>
    </source>
</evidence>